<dbReference type="EMBL" id="KZ150217">
    <property type="protein sequence ID" value="PZC72131.1"/>
    <property type="molecule type" value="Genomic_DNA"/>
</dbReference>
<accession>A0A2W1BCI9</accession>
<evidence type="ECO:0008006" key="6">
    <source>
        <dbReference type="Google" id="ProtNLM"/>
    </source>
</evidence>
<dbReference type="Proteomes" id="UP000249218">
    <property type="component" value="Unassembled WGS sequence"/>
</dbReference>
<evidence type="ECO:0000256" key="2">
    <source>
        <dbReference type="SAM" id="Phobius"/>
    </source>
</evidence>
<keyword evidence="2" id="KW-0812">Transmembrane</keyword>
<feature type="chain" id="PRO_5016103218" description="Generative cell specific-1/HAP2 domain-containing protein" evidence="3">
    <location>
        <begin position="19"/>
        <end position="656"/>
    </location>
</feature>
<keyword evidence="2" id="KW-0472">Membrane</keyword>
<name>A0A2W1BCI9_HELAM</name>
<feature type="transmembrane region" description="Helical" evidence="2">
    <location>
        <begin position="313"/>
        <end position="334"/>
    </location>
</feature>
<protein>
    <recommendedName>
        <fullName evidence="6">Generative cell specific-1/HAP2 domain-containing protein</fullName>
    </recommendedName>
</protein>
<feature type="region of interest" description="Disordered" evidence="1">
    <location>
        <begin position="434"/>
        <end position="497"/>
    </location>
</feature>
<reference evidence="4 5" key="1">
    <citation type="journal article" date="2017" name="BMC Biol.">
        <title>Genomic innovations, transcriptional plasticity and gene loss underlying the evolution and divergence of two highly polyphagous and invasive Helicoverpa pest species.</title>
        <authorList>
            <person name="Pearce S.L."/>
            <person name="Clarke D.F."/>
            <person name="East P.D."/>
            <person name="Elfekih S."/>
            <person name="Gordon K.H."/>
            <person name="Jermiin L.S."/>
            <person name="McGaughran A."/>
            <person name="Oakeshott J.G."/>
            <person name="Papanikolaou A."/>
            <person name="Perera O.P."/>
            <person name="Rane R.V."/>
            <person name="Richards S."/>
            <person name="Tay W.T."/>
            <person name="Walsh T.K."/>
            <person name="Anderson A."/>
            <person name="Anderson C.J."/>
            <person name="Asgari S."/>
            <person name="Board P.G."/>
            <person name="Bretschneider A."/>
            <person name="Campbell P.M."/>
            <person name="Chertemps T."/>
            <person name="Christeller J.T."/>
            <person name="Coppin C.W."/>
            <person name="Downes S.J."/>
            <person name="Duan G."/>
            <person name="Farnsworth C.A."/>
            <person name="Good R.T."/>
            <person name="Han L.B."/>
            <person name="Han Y.C."/>
            <person name="Hatje K."/>
            <person name="Horne I."/>
            <person name="Huang Y.P."/>
            <person name="Hughes D.S."/>
            <person name="Jacquin-Joly E."/>
            <person name="James W."/>
            <person name="Jhangiani S."/>
            <person name="Kollmar M."/>
            <person name="Kuwar S.S."/>
            <person name="Li S."/>
            <person name="Liu N.Y."/>
            <person name="Maibeche M.T."/>
            <person name="Miller J.R."/>
            <person name="Montagne N."/>
            <person name="Perry T."/>
            <person name="Qu J."/>
            <person name="Song S.V."/>
            <person name="Sutton G.G."/>
            <person name="Vogel H."/>
            <person name="Walenz B.P."/>
            <person name="Xu W."/>
            <person name="Zhang H.J."/>
            <person name="Zou Z."/>
            <person name="Batterham P."/>
            <person name="Edwards O.R."/>
            <person name="Feyereisen R."/>
            <person name="Gibbs R.A."/>
            <person name="Heckel D.G."/>
            <person name="McGrath A."/>
            <person name="Robin C."/>
            <person name="Scherer S.E."/>
            <person name="Worley K.C."/>
            <person name="Wu Y.D."/>
        </authorList>
    </citation>
    <scope>NUCLEOTIDE SEQUENCE [LARGE SCALE GENOMIC DNA]</scope>
    <source>
        <strain evidence="4">Harm_GR_Male_#8</strain>
        <tissue evidence="4">Whole organism</tissue>
    </source>
</reference>
<gene>
    <name evidence="4" type="primary">HaOG211836</name>
    <name evidence="4" type="ORF">B5X24_HaOG211836</name>
</gene>
<feature type="compositionally biased region" description="Basic and acidic residues" evidence="1">
    <location>
        <begin position="434"/>
        <end position="470"/>
    </location>
</feature>
<dbReference type="AlphaFoldDB" id="A0A2W1BCI9"/>
<evidence type="ECO:0000313" key="4">
    <source>
        <dbReference type="EMBL" id="PZC72131.1"/>
    </source>
</evidence>
<evidence type="ECO:0000313" key="5">
    <source>
        <dbReference type="Proteomes" id="UP000249218"/>
    </source>
</evidence>
<keyword evidence="5" id="KW-1185">Reference proteome</keyword>
<evidence type="ECO:0000256" key="1">
    <source>
        <dbReference type="SAM" id="MobiDB-lite"/>
    </source>
</evidence>
<sequence>MNFYKSFILFNIIMVVFSKNIVSKSGLGQVIPCSIGLQFYAEINNTSGEDCTVEIHPDECCLDANDAKCNIVEVIGTAADHIPEGSTKTLQLVAPLLDPYDRKGFCTIYVDYKSKSRPKKFIRDTIKIKFDTTLHKDNLPEDTKICRHVDEDPLNDCKPVHCDTYYNGKKSYFSLIKKRCTEIPTCLTNESSELPFSAYNPVSNKCINKPAISKDDIEFIKALTGGKDRQTKDILIIKMMENKTAEAMPYPMSDDLDSEMVPEERVEFNTMNEAPKPPTKPPPCKPCKTTTTEKPVEEKKKCCFLKYFTSKKYTMVILSTVLVIQCCLICTMILCLSRNCSCCKKKKVIKKIFNYRQDASVTTPLICTSNIDTETTDYQYLSESSNYIEKKIKCYKACQKERKNNVKLSMSDDILSKCLTRRDWNRLPRSETIPEIRNDDDSRTDRQKDTVVEHRKPTDTKVNFQEEVRDHKKPKSVKSIVKKSEAKPPGEQLSDSSEKVIRCHSYNYEGAPSGFKKSSHSKNFGLYKQDKKTDSIEQAAQAYFSNDSIEDFLSERGVIFIGDNASKYSFTSISSGAKSSASSQSSKTSKNNVVKNVISLLTRKAKTPMSDPGLKKSKPDLDLELLHISQASMCSSSNESDICKDLKRIKDSTSSL</sequence>
<proteinExistence type="predicted"/>
<feature type="signal peptide" evidence="3">
    <location>
        <begin position="1"/>
        <end position="18"/>
    </location>
</feature>
<keyword evidence="2" id="KW-1133">Transmembrane helix</keyword>
<dbReference type="OrthoDB" id="5977855at2759"/>
<evidence type="ECO:0000256" key="3">
    <source>
        <dbReference type="SAM" id="SignalP"/>
    </source>
</evidence>
<organism evidence="4 5">
    <name type="scientific">Helicoverpa armigera</name>
    <name type="common">Cotton bollworm</name>
    <name type="synonym">Heliothis armigera</name>
    <dbReference type="NCBI Taxonomy" id="29058"/>
    <lineage>
        <taxon>Eukaryota</taxon>
        <taxon>Metazoa</taxon>
        <taxon>Ecdysozoa</taxon>
        <taxon>Arthropoda</taxon>
        <taxon>Hexapoda</taxon>
        <taxon>Insecta</taxon>
        <taxon>Pterygota</taxon>
        <taxon>Neoptera</taxon>
        <taxon>Endopterygota</taxon>
        <taxon>Lepidoptera</taxon>
        <taxon>Glossata</taxon>
        <taxon>Ditrysia</taxon>
        <taxon>Noctuoidea</taxon>
        <taxon>Noctuidae</taxon>
        <taxon>Heliothinae</taxon>
        <taxon>Helicoverpa</taxon>
    </lineage>
</organism>
<keyword evidence="3" id="KW-0732">Signal</keyword>